<evidence type="ECO:0000259" key="3">
    <source>
        <dbReference type="Pfam" id="PF13359"/>
    </source>
</evidence>
<evidence type="ECO:0000256" key="2">
    <source>
        <dbReference type="ARBA" id="ARBA00022723"/>
    </source>
</evidence>
<keyword evidence="2" id="KW-0479">Metal-binding</keyword>
<name>A0A1V9YYS0_9STRA</name>
<dbReference type="Proteomes" id="UP000243217">
    <property type="component" value="Unassembled WGS sequence"/>
</dbReference>
<proteinExistence type="predicted"/>
<keyword evidence="5" id="KW-1185">Reference proteome</keyword>
<reference evidence="4 5" key="1">
    <citation type="journal article" date="2014" name="Genome Biol. Evol.">
        <title>The secreted proteins of Achlya hypogyna and Thraustotheca clavata identify the ancestral oomycete secretome and reveal gene acquisitions by horizontal gene transfer.</title>
        <authorList>
            <person name="Misner I."/>
            <person name="Blouin N."/>
            <person name="Leonard G."/>
            <person name="Richards T.A."/>
            <person name="Lane C.E."/>
        </authorList>
    </citation>
    <scope>NUCLEOTIDE SEQUENCE [LARGE SCALE GENOMIC DNA]</scope>
    <source>
        <strain evidence="4 5">ATCC 34112</strain>
    </source>
</reference>
<evidence type="ECO:0000313" key="4">
    <source>
        <dbReference type="EMBL" id="OQR90852.1"/>
    </source>
</evidence>
<dbReference type="STRING" id="74557.A0A1V9YYS0"/>
<dbReference type="AlphaFoldDB" id="A0A1V9YYS0"/>
<protein>
    <recommendedName>
        <fullName evidence="3">DDE Tnp4 domain-containing protein</fullName>
    </recommendedName>
</protein>
<accession>A0A1V9YYS0</accession>
<comment type="caution">
    <text evidence="4">The sequence shown here is derived from an EMBL/GenBank/DDBJ whole genome shotgun (WGS) entry which is preliminary data.</text>
</comment>
<organism evidence="4 5">
    <name type="scientific">Thraustotheca clavata</name>
    <dbReference type="NCBI Taxonomy" id="74557"/>
    <lineage>
        <taxon>Eukaryota</taxon>
        <taxon>Sar</taxon>
        <taxon>Stramenopiles</taxon>
        <taxon>Oomycota</taxon>
        <taxon>Saprolegniomycetes</taxon>
        <taxon>Saprolegniales</taxon>
        <taxon>Achlyaceae</taxon>
        <taxon>Thraustotheca</taxon>
    </lineage>
</organism>
<evidence type="ECO:0000256" key="1">
    <source>
        <dbReference type="ARBA" id="ARBA00001968"/>
    </source>
</evidence>
<dbReference type="GO" id="GO:0046872">
    <property type="term" value="F:metal ion binding"/>
    <property type="evidence" value="ECO:0007669"/>
    <property type="project" value="UniProtKB-KW"/>
</dbReference>
<dbReference type="OrthoDB" id="71298at2759"/>
<evidence type="ECO:0000313" key="5">
    <source>
        <dbReference type="Proteomes" id="UP000243217"/>
    </source>
</evidence>
<dbReference type="Pfam" id="PF13359">
    <property type="entry name" value="DDE_Tnp_4"/>
    <property type="match status" value="1"/>
</dbReference>
<dbReference type="InterPro" id="IPR027806">
    <property type="entry name" value="HARBI1_dom"/>
</dbReference>
<dbReference type="EMBL" id="JNBS01002482">
    <property type="protein sequence ID" value="OQR90852.1"/>
    <property type="molecule type" value="Genomic_DNA"/>
</dbReference>
<comment type="cofactor">
    <cofactor evidence="1">
        <name>a divalent metal cation</name>
        <dbReference type="ChEBI" id="CHEBI:60240"/>
    </cofactor>
</comment>
<gene>
    <name evidence="4" type="ORF">THRCLA_22506</name>
</gene>
<feature type="domain" description="DDE Tnp4" evidence="3">
    <location>
        <begin position="1"/>
        <end position="93"/>
    </location>
</feature>
<sequence length="95" mass="10675">MNWQGITTPDGLIISMFGPVEGRRHDATMLSLSGVLDKMENNLILNFLHLRGHSLWVPSMLILFTQPGSSEAIFNSSMSSDRESVEWSFHIIKSL</sequence>